<accession>A0A2X2JWH7</accession>
<dbReference type="Proteomes" id="UP000249913">
    <property type="component" value="Unassembled WGS sequence"/>
</dbReference>
<evidence type="ECO:0000313" key="2">
    <source>
        <dbReference type="Proteomes" id="UP000249913"/>
    </source>
</evidence>
<gene>
    <name evidence="1" type="ORF">NCTC7878_01759</name>
</gene>
<proteinExistence type="predicted"/>
<sequence>MLFDSKPNSIVMLHNYPGQSGFSEYDLFTFFKHPSIKSMTIVTNKEQVKFITKSDRFQGKIVSKFCTKYFTHINIINDSYIEKLLKKLYSINMIKYKVR</sequence>
<protein>
    <submittedName>
        <fullName evidence="1">SPP1 gp7 family Phage head morphogenesis protein</fullName>
    </submittedName>
</protein>
<dbReference type="EMBL" id="UAUX01000008">
    <property type="protein sequence ID" value="SPZ98364.1"/>
    <property type="molecule type" value="Genomic_DNA"/>
</dbReference>
<organism evidence="1 2">
    <name type="scientific">Staphylococcus aureus</name>
    <dbReference type="NCBI Taxonomy" id="1280"/>
    <lineage>
        <taxon>Bacteria</taxon>
        <taxon>Bacillati</taxon>
        <taxon>Bacillota</taxon>
        <taxon>Bacilli</taxon>
        <taxon>Bacillales</taxon>
        <taxon>Staphylococcaceae</taxon>
        <taxon>Staphylococcus</taxon>
    </lineage>
</organism>
<reference evidence="1 2" key="1">
    <citation type="submission" date="2018-06" db="EMBL/GenBank/DDBJ databases">
        <authorList>
            <consortium name="Pathogen Informatics"/>
            <person name="Doyle S."/>
        </authorList>
    </citation>
    <scope>NUCLEOTIDE SEQUENCE [LARGE SCALE GENOMIC DNA]</scope>
    <source>
        <strain evidence="1 2">NCTC7878</strain>
    </source>
</reference>
<evidence type="ECO:0000313" key="1">
    <source>
        <dbReference type="EMBL" id="SPZ98364.1"/>
    </source>
</evidence>
<dbReference type="AlphaFoldDB" id="A0A2X2JWH7"/>
<name>A0A2X2JWH7_STAAU</name>